<dbReference type="Proteomes" id="UP000237684">
    <property type="component" value="Unassembled WGS sequence"/>
</dbReference>
<gene>
    <name evidence="1" type="ORF">B1R32_11518</name>
</gene>
<organism evidence="1 2">
    <name type="scientific">Abditibacterium utsteinense</name>
    <dbReference type="NCBI Taxonomy" id="1960156"/>
    <lineage>
        <taxon>Bacteria</taxon>
        <taxon>Pseudomonadati</taxon>
        <taxon>Abditibacteriota</taxon>
        <taxon>Abditibacteriia</taxon>
        <taxon>Abditibacteriales</taxon>
        <taxon>Abditibacteriaceae</taxon>
        <taxon>Abditibacterium</taxon>
    </lineage>
</organism>
<evidence type="ECO:0000313" key="2">
    <source>
        <dbReference type="Proteomes" id="UP000237684"/>
    </source>
</evidence>
<protein>
    <submittedName>
        <fullName evidence="1">Uncharacterized protein</fullName>
    </submittedName>
</protein>
<dbReference type="InParanoid" id="A0A2S8SQM7"/>
<dbReference type="EMBL" id="NIGF01000015">
    <property type="protein sequence ID" value="PQV63112.1"/>
    <property type="molecule type" value="Genomic_DNA"/>
</dbReference>
<evidence type="ECO:0000313" key="1">
    <source>
        <dbReference type="EMBL" id="PQV63112.1"/>
    </source>
</evidence>
<sequence length="168" mass="19424">MDEFQFFTPDFTAQWATWNEEKRCEFLYPQDGSINELRRLMKWVAQSDAQLHEAAAIFLDPQNDLLWLLQGHCRGIHDASKSAFFPAIPMATRHSLRWQYFLAARFLPLPALAWAELPPCVQKFDAQIREGIKVRVAIPTAHEQREAALNLRDWVKKHDAPATLLALL</sequence>
<dbReference type="RefSeq" id="WP_106380705.1">
    <property type="nucleotide sequence ID" value="NZ_NIGF01000015.1"/>
</dbReference>
<keyword evidence="2" id="KW-1185">Reference proteome</keyword>
<reference evidence="1 2" key="1">
    <citation type="journal article" date="2018" name="Syst. Appl. Microbiol.">
        <title>Abditibacterium utsteinense sp. nov., the first cultivated member of candidate phylum FBP, isolated from ice-free Antarctic soil samples.</title>
        <authorList>
            <person name="Tahon G."/>
            <person name="Tytgat B."/>
            <person name="Lebbe L."/>
            <person name="Carlier A."/>
            <person name="Willems A."/>
        </authorList>
    </citation>
    <scope>NUCLEOTIDE SEQUENCE [LARGE SCALE GENOMIC DNA]</scope>
    <source>
        <strain evidence="1 2">LMG 29911</strain>
    </source>
</reference>
<accession>A0A2S8SQM7</accession>
<comment type="caution">
    <text evidence="1">The sequence shown here is derived from an EMBL/GenBank/DDBJ whole genome shotgun (WGS) entry which is preliminary data.</text>
</comment>
<name>A0A2S8SQM7_9BACT</name>
<proteinExistence type="predicted"/>
<dbReference type="AlphaFoldDB" id="A0A2S8SQM7"/>